<dbReference type="AlphaFoldDB" id="L0NE89"/>
<dbReference type="RefSeq" id="WP_052638074.1">
    <property type="nucleotide sequence ID" value="NZ_FO082820.1"/>
</dbReference>
<evidence type="ECO:0000313" key="1">
    <source>
        <dbReference type="EMBL" id="CCF19179.1"/>
    </source>
</evidence>
<dbReference type="KEGG" id="rht:NT26_1455"/>
<organism evidence="1 2">
    <name type="scientific">Pseudorhizobium banfieldiae</name>
    <dbReference type="NCBI Taxonomy" id="1125847"/>
    <lineage>
        <taxon>Bacteria</taxon>
        <taxon>Pseudomonadati</taxon>
        <taxon>Pseudomonadota</taxon>
        <taxon>Alphaproteobacteria</taxon>
        <taxon>Hyphomicrobiales</taxon>
        <taxon>Rhizobiaceae</taxon>
        <taxon>Rhizobium/Agrobacterium group</taxon>
        <taxon>Pseudorhizobium</taxon>
    </lineage>
</organism>
<reference evidence="1 2" key="1">
    <citation type="journal article" date="2013" name="Genome Biol. Evol.">
        <title>Life in an arsenic-containing gold mine: genome and physiology of the autotrophic arsenite-oxidizing bacterium rhizobium sp. NT-26.</title>
        <authorList>
            <person name="Andres J."/>
            <person name="Arsene-Ploetze F."/>
            <person name="Barbe V."/>
            <person name="Brochier-Armanet C."/>
            <person name="Cleiss-Arnold J."/>
            <person name="Coppee J.Y."/>
            <person name="Dillies M.A."/>
            <person name="Geist"/>
            <person name="L"/>
            <person name="Joublin A."/>
            <person name="Koechler S."/>
            <person name="Lassalle F."/>
            <person name="Marchal M."/>
            <person name="Medigue C."/>
            <person name="Muller D."/>
            <person name="Nesme X."/>
            <person name="Plewniak F."/>
            <person name="Proux C."/>
            <person name="Ramirez-Bahena M.H."/>
            <person name="Schenowitz C."/>
            <person name="Sismeiro O."/>
            <person name="Vallenet D."/>
            <person name="Santini J.M."/>
            <person name="Bertin P.N."/>
        </authorList>
    </citation>
    <scope>NUCLEOTIDE SEQUENCE [LARGE SCALE GENOMIC DNA]</scope>
    <source>
        <strain evidence="1 2">NT-26</strain>
    </source>
</reference>
<name>L0NE89_9HYPH</name>
<gene>
    <name evidence="1" type="ORF">NT26_1455</name>
</gene>
<sequence>MPTPVFYIKADGKDVTDNLRGVGITMTITDSEGLSADTLQLEIDDIDGSVEAPRTGVVLNPIGGYEGNLRDFGLFIVDSVTYTGWPQKISVDAKSVAAKSLAKQREPKAYPKKDFPTYGDIFQEVASSIGLTLKMDSKLKAIENQYEAQAEEDGLEFLTRISGKINASVTVKAMNLVVAIKGAGRSASGAQLDRIRVAKGYNLLDYSVTERDEPKHSEVEATYYDRDKNERASVSVSTGLEGPKFLIRSAFQNEAEAKEAAESQAKELTRMQGEATFTIDGDPFAMAEAWADVTGCRTRVDGEWRIRTVTHNFSSGSPYTNTLQCGTTSEEGGDE</sequence>
<keyword evidence="2" id="KW-1185">Reference proteome</keyword>
<dbReference type="EMBL" id="FO082820">
    <property type="protein sequence ID" value="CCF19179.1"/>
    <property type="molecule type" value="Genomic_DNA"/>
</dbReference>
<accession>L0NE89</accession>
<dbReference type="OrthoDB" id="8361056at2"/>
<evidence type="ECO:0000313" key="2">
    <source>
        <dbReference type="Proteomes" id="UP000010792"/>
    </source>
</evidence>
<dbReference type="STRING" id="1125847.NT26_1455"/>
<dbReference type="SUPFAM" id="SSF69279">
    <property type="entry name" value="Phage tail proteins"/>
    <property type="match status" value="1"/>
</dbReference>
<dbReference type="Proteomes" id="UP000010792">
    <property type="component" value="Chromosome"/>
</dbReference>
<proteinExistence type="predicted"/>
<protein>
    <submittedName>
        <fullName evidence="1">Uncharacterized protein</fullName>
    </submittedName>
</protein>